<evidence type="ECO:0000313" key="4">
    <source>
        <dbReference type="Proteomes" id="UP000014540"/>
    </source>
</evidence>
<dbReference type="EMBL" id="AKWZ02000008">
    <property type="protein sequence ID" value="EPG74762.1"/>
    <property type="molecule type" value="Genomic_DNA"/>
</dbReference>
<reference evidence="3" key="1">
    <citation type="submission" date="2013-04" db="EMBL/GenBank/DDBJ databases">
        <authorList>
            <person name="Harkins D.M."/>
            <person name="Durkin A.S."/>
            <person name="Selengut J.D."/>
            <person name="Sanka R."/>
            <person name="DePew J."/>
            <person name="Purushe J."/>
            <person name="Ahmed A."/>
            <person name="van der Linden H."/>
            <person name="Goris M.G.A."/>
            <person name="Hartskeerl R.A."/>
            <person name="Vinetz J.M."/>
            <person name="Sutton G.G."/>
            <person name="Nelson W.C."/>
            <person name="Fouts D.E."/>
        </authorList>
    </citation>
    <scope>NUCLEOTIDE SEQUENCE [LARGE SCALE GENOMIC DNA]</scope>
    <source>
        <strain evidence="3">BUT 6</strain>
    </source>
</reference>
<dbReference type="CDD" id="cd00093">
    <property type="entry name" value="HTH_XRE"/>
    <property type="match status" value="1"/>
</dbReference>
<dbReference type="SUPFAM" id="SSF47413">
    <property type="entry name" value="lambda repressor-like DNA-binding domains"/>
    <property type="match status" value="1"/>
</dbReference>
<dbReference type="AlphaFoldDB" id="S3W398"/>
<evidence type="ECO:0000256" key="1">
    <source>
        <dbReference type="ARBA" id="ARBA00023125"/>
    </source>
</evidence>
<dbReference type="STRING" id="1193011.LEP1GSC058_0186"/>
<dbReference type="RefSeq" id="WP_016549163.1">
    <property type="nucleotide sequence ID" value="NZ_AKWZ02000008.1"/>
</dbReference>
<dbReference type="InterPro" id="IPR013430">
    <property type="entry name" value="Toxin_antidote_HigA"/>
</dbReference>
<dbReference type="Proteomes" id="UP000014540">
    <property type="component" value="Unassembled WGS sequence"/>
</dbReference>
<dbReference type="NCBIfam" id="TIGR02607">
    <property type="entry name" value="antidote_HigA"/>
    <property type="match status" value="1"/>
</dbReference>
<keyword evidence="4" id="KW-1185">Reference proteome</keyword>
<dbReference type="InterPro" id="IPR010982">
    <property type="entry name" value="Lambda_DNA-bd_dom_sf"/>
</dbReference>
<organism evidence="3 4">
    <name type="scientific">Leptospira fainei serovar Hurstbridge str. BUT 6</name>
    <dbReference type="NCBI Taxonomy" id="1193011"/>
    <lineage>
        <taxon>Bacteria</taxon>
        <taxon>Pseudomonadati</taxon>
        <taxon>Spirochaetota</taxon>
        <taxon>Spirochaetia</taxon>
        <taxon>Leptospirales</taxon>
        <taxon>Leptospiraceae</taxon>
        <taxon>Leptospira</taxon>
    </lineage>
</organism>
<dbReference type="PANTHER" id="PTHR36924">
    <property type="entry name" value="ANTITOXIN HIGA-1"/>
    <property type="match status" value="1"/>
</dbReference>
<sequence>MAGKIKNIHPGDVLGEEFLKPMQISVYRLSKETGLSQTRIGQIIRGERSVTAETALKLGKFFQIEPEFWLNLQNYYDLEEAGKQFKKELDSIHNIKELGLISA</sequence>
<dbReference type="InterPro" id="IPR001387">
    <property type="entry name" value="Cro/C1-type_HTH"/>
</dbReference>
<feature type="domain" description="HTH cro/C1-type" evidence="2">
    <location>
        <begin position="29"/>
        <end position="69"/>
    </location>
</feature>
<name>S3W398_9LEPT</name>
<dbReference type="PROSITE" id="PS50943">
    <property type="entry name" value="HTH_CROC1"/>
    <property type="match status" value="1"/>
</dbReference>
<keyword evidence="1" id="KW-0238">DNA-binding</keyword>
<comment type="caution">
    <text evidence="3">The sequence shown here is derived from an EMBL/GenBank/DDBJ whole genome shotgun (WGS) entry which is preliminary data.</text>
</comment>
<gene>
    <name evidence="3" type="primary">higA_1</name>
    <name evidence="3" type="ORF">LEP1GSC058_0186</name>
</gene>
<protein>
    <submittedName>
        <fullName evidence="3">Addiction module antidote protein HigA</fullName>
    </submittedName>
</protein>
<dbReference type="PANTHER" id="PTHR36924:SF1">
    <property type="entry name" value="ANTITOXIN HIGA-1"/>
    <property type="match status" value="1"/>
</dbReference>
<dbReference type="OrthoDB" id="9798100at2"/>
<accession>S3W398</accession>
<dbReference type="Gene3D" id="1.10.260.40">
    <property type="entry name" value="lambda repressor-like DNA-binding domains"/>
    <property type="match status" value="1"/>
</dbReference>
<evidence type="ECO:0000313" key="3">
    <source>
        <dbReference type="EMBL" id="EPG74762.1"/>
    </source>
</evidence>
<dbReference type="GO" id="GO:0003677">
    <property type="term" value="F:DNA binding"/>
    <property type="evidence" value="ECO:0007669"/>
    <property type="project" value="UniProtKB-KW"/>
</dbReference>
<dbReference type="SMART" id="SM00530">
    <property type="entry name" value="HTH_XRE"/>
    <property type="match status" value="1"/>
</dbReference>
<evidence type="ECO:0000259" key="2">
    <source>
        <dbReference type="PROSITE" id="PS50943"/>
    </source>
</evidence>
<proteinExistence type="predicted"/>
<dbReference type="Pfam" id="PF01381">
    <property type="entry name" value="HTH_3"/>
    <property type="match status" value="1"/>
</dbReference>